<accession>A0A811G7H0</accession>
<proteinExistence type="predicted"/>
<evidence type="ECO:0000313" key="2">
    <source>
        <dbReference type="Proteomes" id="UP000480222"/>
    </source>
</evidence>
<dbReference type="EMBL" id="CADDAV010000001">
    <property type="protein sequence ID" value="CAB0577798.1"/>
    <property type="molecule type" value="Genomic_DNA"/>
</dbReference>
<comment type="caution">
    <text evidence="1">The sequence shown here is derived from an EMBL/GenBank/DDBJ whole genome shotgun (WGS) entry which is preliminary data.</text>
</comment>
<organism evidence="1 2">
    <name type="scientific">Corynebacterium diphtheriae</name>
    <dbReference type="NCBI Taxonomy" id="1717"/>
    <lineage>
        <taxon>Bacteria</taxon>
        <taxon>Bacillati</taxon>
        <taxon>Actinomycetota</taxon>
        <taxon>Actinomycetes</taxon>
        <taxon>Mycobacteriales</taxon>
        <taxon>Corynebacteriaceae</taxon>
        <taxon>Corynebacterium</taxon>
    </lineage>
</organism>
<dbReference type="Proteomes" id="UP000480222">
    <property type="component" value="Unassembled WGS sequence"/>
</dbReference>
<evidence type="ECO:0000313" key="1">
    <source>
        <dbReference type="EMBL" id="CAB0577798.1"/>
    </source>
</evidence>
<protein>
    <submittedName>
        <fullName evidence="1">Uncharacterized protein</fullName>
    </submittedName>
</protein>
<reference evidence="1 2" key="1">
    <citation type="submission" date="2020-02" db="EMBL/GenBank/DDBJ databases">
        <authorList>
            <person name="Brisse S."/>
        </authorList>
    </citation>
    <scope>NUCLEOTIDE SEQUENCE [LARGE SCALE GENOMIC DNA]</scope>
    <source>
        <strain evidence="1">CIP107547</strain>
    </source>
</reference>
<gene>
    <name evidence="1" type="ORF">CIP107547_00023</name>
</gene>
<sequence>MGVVNQSELASIIRRLRVIGTDGQYLGRDNYRRYF</sequence>
<dbReference type="AlphaFoldDB" id="A0A811G7H0"/>
<name>A0A811G7H0_CORDP</name>